<feature type="region of interest" description="Disordered" evidence="1">
    <location>
        <begin position="892"/>
        <end position="929"/>
    </location>
</feature>
<feature type="compositionally biased region" description="Basic and acidic residues" evidence="1">
    <location>
        <begin position="489"/>
        <end position="498"/>
    </location>
</feature>
<feature type="compositionally biased region" description="Basic and acidic residues" evidence="1">
    <location>
        <begin position="726"/>
        <end position="736"/>
    </location>
</feature>
<feature type="compositionally biased region" description="Basic and acidic residues" evidence="1">
    <location>
        <begin position="380"/>
        <end position="389"/>
    </location>
</feature>
<feature type="compositionally biased region" description="Low complexity" evidence="1">
    <location>
        <begin position="239"/>
        <end position="259"/>
    </location>
</feature>
<evidence type="ECO:0000313" key="3">
    <source>
        <dbReference type="Proteomes" id="UP000794436"/>
    </source>
</evidence>
<feature type="region of interest" description="Disordered" evidence="1">
    <location>
        <begin position="865"/>
        <end position="884"/>
    </location>
</feature>
<dbReference type="Proteomes" id="UP000794436">
    <property type="component" value="Unassembled WGS sequence"/>
</dbReference>
<feature type="compositionally biased region" description="Low complexity" evidence="1">
    <location>
        <begin position="737"/>
        <end position="754"/>
    </location>
</feature>
<reference evidence="2" key="1">
    <citation type="submission" date="2019-03" db="EMBL/GenBank/DDBJ databases">
        <title>Long read genome sequence of the mycoparasitic Pythium oligandrum ATCC 38472 isolated from sugarbeet rhizosphere.</title>
        <authorList>
            <person name="Gaulin E."/>
        </authorList>
    </citation>
    <scope>NUCLEOTIDE SEQUENCE</scope>
    <source>
        <strain evidence="2">ATCC 38472_TT</strain>
    </source>
</reference>
<organism evidence="2 3">
    <name type="scientific">Pythium oligandrum</name>
    <name type="common">Mycoparasitic fungus</name>
    <dbReference type="NCBI Taxonomy" id="41045"/>
    <lineage>
        <taxon>Eukaryota</taxon>
        <taxon>Sar</taxon>
        <taxon>Stramenopiles</taxon>
        <taxon>Oomycota</taxon>
        <taxon>Peronosporomycetes</taxon>
        <taxon>Pythiales</taxon>
        <taxon>Pythiaceae</taxon>
        <taxon>Pythium</taxon>
    </lineage>
</organism>
<feature type="region of interest" description="Disordered" evidence="1">
    <location>
        <begin position="1"/>
        <end position="24"/>
    </location>
</feature>
<keyword evidence="3" id="KW-1185">Reference proteome</keyword>
<proteinExistence type="predicted"/>
<dbReference type="AlphaFoldDB" id="A0A8K1CL49"/>
<accession>A0A8K1CL49</accession>
<dbReference type="EMBL" id="SPLM01000040">
    <property type="protein sequence ID" value="TMW64287.1"/>
    <property type="molecule type" value="Genomic_DNA"/>
</dbReference>
<feature type="region of interest" description="Disordered" evidence="1">
    <location>
        <begin position="74"/>
        <end position="189"/>
    </location>
</feature>
<dbReference type="OrthoDB" id="129883at2759"/>
<evidence type="ECO:0000256" key="1">
    <source>
        <dbReference type="SAM" id="MobiDB-lite"/>
    </source>
</evidence>
<feature type="compositionally biased region" description="Polar residues" evidence="1">
    <location>
        <begin position="81"/>
        <end position="109"/>
    </location>
</feature>
<feature type="compositionally biased region" description="Low complexity" evidence="1">
    <location>
        <begin position="391"/>
        <end position="415"/>
    </location>
</feature>
<protein>
    <submittedName>
        <fullName evidence="2">Uncharacterized protein</fullName>
    </submittedName>
</protein>
<comment type="caution">
    <text evidence="2">The sequence shown here is derived from an EMBL/GenBank/DDBJ whole genome shotgun (WGS) entry which is preliminary data.</text>
</comment>
<feature type="compositionally biased region" description="Polar residues" evidence="1">
    <location>
        <begin position="160"/>
        <end position="189"/>
    </location>
</feature>
<feature type="compositionally biased region" description="Polar residues" evidence="1">
    <location>
        <begin position="217"/>
        <end position="231"/>
    </location>
</feature>
<feature type="compositionally biased region" description="Basic and acidic residues" evidence="1">
    <location>
        <begin position="416"/>
        <end position="427"/>
    </location>
</feature>
<gene>
    <name evidence="2" type="ORF">Poli38472_012909</name>
</gene>
<feature type="region of interest" description="Disordered" evidence="1">
    <location>
        <begin position="712"/>
        <end position="838"/>
    </location>
</feature>
<feature type="compositionally biased region" description="Low complexity" evidence="1">
    <location>
        <begin position="9"/>
        <end position="21"/>
    </location>
</feature>
<name>A0A8K1CL49_PYTOL</name>
<feature type="compositionally biased region" description="Low complexity" evidence="1">
    <location>
        <begin position="428"/>
        <end position="488"/>
    </location>
</feature>
<feature type="compositionally biased region" description="Polar residues" evidence="1">
    <location>
        <begin position="270"/>
        <end position="288"/>
    </location>
</feature>
<feature type="compositionally biased region" description="Basic and acidic residues" evidence="1">
    <location>
        <begin position="110"/>
        <end position="122"/>
    </location>
</feature>
<feature type="region of interest" description="Disordered" evidence="1">
    <location>
        <begin position="202"/>
        <end position="498"/>
    </location>
</feature>
<sequence length="929" mass="101079">MSSLKRRLGGASARGRSSPAAHTRVKYADRVNRCRNPFCHAILSNKWQRYCDANRICQLRRGLVLNCAWPTGPTDEDAQETMEQGTEGKQASSVERTAPSASPSNQKAPSSDDRKSEADGNKRSSNGKRARENGESSDAPAASGVVDNVVQKLTKRPRSLQRQSSADSVLGTDNTSASPSRTVPTTAAQQIKNSNLEVVPLGVGNRTGGGGRYIVSGNRSSTPRGDTSEPSRTPVLNRANSAPVTTSTSAVSEAPAASSDLPPRVPSPSPLASATSHATPAIPSTTTNRVRDPRLRSSASASTPSASSSSDATSSVKRISAADYLSNRKTGEGPQSSSSSADYLSYEPSVTAESRPPSTERSLRRSQSDTTDIRTTSSHSVDRKERYDHPPTNSTHSYSRSSSSSTASPRPVRPSYHPDLDSDRQAALERPALSRSLSSSSMPPRSSTPSNSHSLSRSSSASYEARPSSSSYDARPSSAGTQSTSLSSYREDHRERREAPRFPSLLEPVFSFRDPFLKLVLSRIASFLPSSLAAIRNRTKNPRKHKFYLKYVQRVHDYCGPLVKVSMESNVARVLISGREFLAVRGSSTTELYQYVLEELLACSERWYEVITKLKSEDSQSRRQFGGAYKTNAAFLKFWQAVKTNRFRHASELDQQSTYFRGAERHHWSFVLGPVEIGSSSHIDKTIGFHAAASEALNFLLDLQIYDEREKYKVTPQPKPQTTSTERTETRSERGTSEATTSTAAPTAVVTTSERTTRPSLSTFDAPPAAPVPDEVEATSEQRGRSDSWTGTNELQAHFSPVSEESRDDEEARLSDAMSISDEEHGASVTTRASRTADSERACIFCEDMQREKPGAKCLRCLQRASNEEQSAAASSSSSASANRSVEALHAFLRQPQAASKASERATPAVTSLEDDTLKRLQHGLQSQR</sequence>
<feature type="compositionally biased region" description="Low complexity" evidence="1">
    <location>
        <begin position="297"/>
        <end position="315"/>
    </location>
</feature>
<feature type="compositionally biased region" description="Polar residues" evidence="1">
    <location>
        <begin position="368"/>
        <end position="379"/>
    </location>
</feature>
<evidence type="ECO:0000313" key="2">
    <source>
        <dbReference type="EMBL" id="TMW64287.1"/>
    </source>
</evidence>